<evidence type="ECO:0000256" key="3">
    <source>
        <dbReference type="ARBA" id="ARBA00038858"/>
    </source>
</evidence>
<dbReference type="InterPro" id="IPR029767">
    <property type="entry name" value="WecB-like"/>
</dbReference>
<dbReference type="AlphaFoldDB" id="A0A847RH77"/>
<proteinExistence type="inferred from homology"/>
<dbReference type="SUPFAM" id="SSF53756">
    <property type="entry name" value="UDP-Glycosyltransferase/glycogen phosphorylase"/>
    <property type="match status" value="1"/>
</dbReference>
<evidence type="ECO:0000259" key="5">
    <source>
        <dbReference type="Pfam" id="PF02350"/>
    </source>
</evidence>
<keyword evidence="1 4" id="KW-0413">Isomerase</keyword>
<comment type="caution">
    <text evidence="6">The sequence shown here is derived from an EMBL/GenBank/DDBJ whole genome shotgun (WGS) entry which is preliminary data.</text>
</comment>
<dbReference type="PANTHER" id="PTHR43174:SF2">
    <property type="entry name" value="UDP-N-ACETYLGLUCOSAMINE 2-EPIMERASE"/>
    <property type="match status" value="1"/>
</dbReference>
<evidence type="ECO:0000256" key="2">
    <source>
        <dbReference type="ARBA" id="ARBA00038209"/>
    </source>
</evidence>
<dbReference type="Pfam" id="PF02350">
    <property type="entry name" value="Epimerase_2"/>
    <property type="match status" value="1"/>
</dbReference>
<feature type="domain" description="UDP-N-acetylglucosamine 2-epimerase" evidence="5">
    <location>
        <begin position="28"/>
        <end position="370"/>
    </location>
</feature>
<gene>
    <name evidence="6" type="primary">wecB</name>
    <name evidence="6" type="ORF">HGH92_13305</name>
</gene>
<dbReference type="GO" id="GO:0008761">
    <property type="term" value="F:UDP-N-acetylglucosamine 2-epimerase activity"/>
    <property type="evidence" value="ECO:0007669"/>
    <property type="project" value="UniProtKB-EC"/>
</dbReference>
<evidence type="ECO:0000256" key="1">
    <source>
        <dbReference type="ARBA" id="ARBA00023235"/>
    </source>
</evidence>
<organism evidence="6 7">
    <name type="scientific">Chitinophaga varians</name>
    <dbReference type="NCBI Taxonomy" id="2202339"/>
    <lineage>
        <taxon>Bacteria</taxon>
        <taxon>Pseudomonadati</taxon>
        <taxon>Bacteroidota</taxon>
        <taxon>Chitinophagia</taxon>
        <taxon>Chitinophagales</taxon>
        <taxon>Chitinophagaceae</taxon>
        <taxon>Chitinophaga</taxon>
    </lineage>
</organism>
<keyword evidence="7" id="KW-1185">Reference proteome</keyword>
<dbReference type="EMBL" id="JABAIA010000001">
    <property type="protein sequence ID" value="NLR65290.1"/>
    <property type="molecule type" value="Genomic_DNA"/>
</dbReference>
<evidence type="ECO:0000313" key="7">
    <source>
        <dbReference type="Proteomes" id="UP000570474"/>
    </source>
</evidence>
<name>A0A847RH77_9BACT</name>
<sequence length="381" mass="42824">MQKKKVLVVFGTRPEAIKMVPVIKKLMESSNNFITKVCVTAQHRHMLDQVLSFFDIQPDYDLAIMQPGQDLFDVSINILKSIKSVLYEFKPDYLLVHGDTTTSSMAALAGYYAQIKVGHVEAGLRTYDKYSPFPEEINRQLTGRIADIHFTPTAISQANLLREAVSDDQIIITGNTVIDALALAEKRLDTYNDEEIELVDKILRKDKKVILVTGHRRENFGDGFVNICKALKELAGRDDVQIIYPVHLNPNVQKPVYEYLEGLKNVHLISPLSYPAFVWLMKRCYLILTDSGGVQEEAPSLGKPVLVMRDTTERPEAVEAGTIVLVGTNYEKIVKEVNLLLDNADVYNRMSSAHNPYGDGRAADRIVEFLSMDKLVADHVS</sequence>
<dbReference type="InterPro" id="IPR003331">
    <property type="entry name" value="UDP_GlcNAc_Epimerase_2_dom"/>
</dbReference>
<dbReference type="PANTHER" id="PTHR43174">
    <property type="entry name" value="UDP-N-ACETYLGLUCOSAMINE 2-EPIMERASE"/>
    <property type="match status" value="1"/>
</dbReference>
<dbReference type="EC" id="5.1.3.14" evidence="3"/>
<reference evidence="6 7" key="1">
    <citation type="submission" date="2020-04" db="EMBL/GenBank/DDBJ databases">
        <authorList>
            <person name="Yin C."/>
        </authorList>
    </citation>
    <scope>NUCLEOTIDE SEQUENCE [LARGE SCALE GENOMIC DNA]</scope>
    <source>
        <strain evidence="6 7">Ae27</strain>
    </source>
</reference>
<dbReference type="Gene3D" id="3.40.50.2000">
    <property type="entry name" value="Glycogen Phosphorylase B"/>
    <property type="match status" value="2"/>
</dbReference>
<dbReference type="CDD" id="cd03786">
    <property type="entry name" value="GTB_UDP-GlcNAc_2-Epimerase"/>
    <property type="match status" value="1"/>
</dbReference>
<dbReference type="Proteomes" id="UP000570474">
    <property type="component" value="Unassembled WGS sequence"/>
</dbReference>
<evidence type="ECO:0000313" key="6">
    <source>
        <dbReference type="EMBL" id="NLR65290.1"/>
    </source>
</evidence>
<accession>A0A847RH77</accession>
<dbReference type="RefSeq" id="WP_168871187.1">
    <property type="nucleotide sequence ID" value="NZ_JABAIA010000001.1"/>
</dbReference>
<comment type="similarity">
    <text evidence="2 4">Belongs to the UDP-N-acetylglucosamine 2-epimerase family.</text>
</comment>
<evidence type="ECO:0000256" key="4">
    <source>
        <dbReference type="RuleBase" id="RU003513"/>
    </source>
</evidence>
<dbReference type="NCBIfam" id="TIGR00236">
    <property type="entry name" value="wecB"/>
    <property type="match status" value="1"/>
</dbReference>
<dbReference type="FunFam" id="3.40.50.2000:FF:000043">
    <property type="entry name" value="UDP-N-acetylglucosamine 2-epimerase"/>
    <property type="match status" value="1"/>
</dbReference>
<protein>
    <recommendedName>
        <fullName evidence="3">UDP-N-acetylglucosamine 2-epimerase (non-hydrolyzing)</fullName>
        <ecNumber evidence="3">5.1.3.14</ecNumber>
    </recommendedName>
</protein>